<feature type="domain" description="Histidine kinase" evidence="12">
    <location>
        <begin position="209"/>
        <end position="421"/>
    </location>
</feature>
<dbReference type="CDD" id="cd06225">
    <property type="entry name" value="HAMP"/>
    <property type="match status" value="1"/>
</dbReference>
<evidence type="ECO:0000256" key="10">
    <source>
        <dbReference type="ARBA" id="ARBA00023136"/>
    </source>
</evidence>
<dbReference type="InterPro" id="IPR005467">
    <property type="entry name" value="His_kinase_dom"/>
</dbReference>
<organism evidence="14 15">
    <name type="scientific">Rhizobium herbae</name>
    <dbReference type="NCBI Taxonomy" id="508661"/>
    <lineage>
        <taxon>Bacteria</taxon>
        <taxon>Pseudomonadati</taxon>
        <taxon>Pseudomonadota</taxon>
        <taxon>Alphaproteobacteria</taxon>
        <taxon>Hyphomicrobiales</taxon>
        <taxon>Rhizobiaceae</taxon>
        <taxon>Rhizobium/Agrobacterium group</taxon>
        <taxon>Rhizobium</taxon>
    </lineage>
</organism>
<keyword evidence="10 11" id="KW-0472">Membrane</keyword>
<keyword evidence="6 11" id="KW-0812">Transmembrane</keyword>
<dbReference type="EMBL" id="JAGGJV010000010">
    <property type="protein sequence ID" value="MBP1861482.1"/>
    <property type="molecule type" value="Genomic_DNA"/>
</dbReference>
<comment type="subcellular location">
    <subcellularLocation>
        <location evidence="2">Membrane</location>
        <topology evidence="2">Multi-pass membrane protein</topology>
    </subcellularLocation>
</comment>
<dbReference type="InterPro" id="IPR004358">
    <property type="entry name" value="Sig_transdc_His_kin-like_C"/>
</dbReference>
<protein>
    <recommendedName>
        <fullName evidence="3">histidine kinase</fullName>
        <ecNumber evidence="3">2.7.13.3</ecNumber>
    </recommendedName>
</protein>
<dbReference type="SMART" id="SM00388">
    <property type="entry name" value="HisKA"/>
    <property type="match status" value="1"/>
</dbReference>
<dbReference type="PROSITE" id="PS50109">
    <property type="entry name" value="HIS_KIN"/>
    <property type="match status" value="1"/>
</dbReference>
<dbReference type="InterPro" id="IPR003660">
    <property type="entry name" value="HAMP_dom"/>
</dbReference>
<feature type="transmembrane region" description="Helical" evidence="11">
    <location>
        <begin position="6"/>
        <end position="30"/>
    </location>
</feature>
<sequence length="438" mass="48229">MRRLFWKFFTVVWLAMAGSIALLFAISMLFQSPFEEEVVNREHILALETTAQILQSDGVDAATKLIAAMQRTGRNIQISINPMGLAIDCTSATGNDLVRNAVRDGNCYRMEITGSARGMISRTWPRTVPWLAALLAAAAAAYWLARYFITPVEQLRYGLRSLANGQLDVRIAHTIGSKRDEITSLAHDLDITAARLQELQVAQQQLFHDVSHELRSPLSRLQAAIGVLQQNPMRLTAMIERMGREVERLDELVEEILTLARLSERDTLRFDRQTLDVIDLVREIVEDAGFEGQARGIEVQYKGVDSCVASVNGELIYRALENVIRNAITHTEAGTSVLVSSEVKGNQLLLSIEDEGLGVPEAELEAIFQPFSQSSTATARSGFGLGLAITRRAAEWHGGRATAQNKASGGLRMEITIPAIAPPVNSRQLSLGVGRDVR</sequence>
<keyword evidence="15" id="KW-1185">Reference proteome</keyword>
<evidence type="ECO:0000256" key="1">
    <source>
        <dbReference type="ARBA" id="ARBA00000085"/>
    </source>
</evidence>
<keyword evidence="5" id="KW-0808">Transferase</keyword>
<dbReference type="InterPro" id="IPR036097">
    <property type="entry name" value="HisK_dim/P_sf"/>
</dbReference>
<dbReference type="PRINTS" id="PR00344">
    <property type="entry name" value="BCTRLSENSOR"/>
</dbReference>
<dbReference type="RefSeq" id="WP_209855781.1">
    <property type="nucleotide sequence ID" value="NZ_JAGGJV010000010.1"/>
</dbReference>
<evidence type="ECO:0000256" key="4">
    <source>
        <dbReference type="ARBA" id="ARBA00022553"/>
    </source>
</evidence>
<dbReference type="Proteomes" id="UP000823786">
    <property type="component" value="Unassembled WGS sequence"/>
</dbReference>
<evidence type="ECO:0000259" key="12">
    <source>
        <dbReference type="PROSITE" id="PS50109"/>
    </source>
</evidence>
<evidence type="ECO:0000256" key="6">
    <source>
        <dbReference type="ARBA" id="ARBA00022692"/>
    </source>
</evidence>
<proteinExistence type="predicted"/>
<dbReference type="Pfam" id="PF00512">
    <property type="entry name" value="HisKA"/>
    <property type="match status" value="1"/>
</dbReference>
<dbReference type="PANTHER" id="PTHR45436:SF15">
    <property type="entry name" value="SENSOR HISTIDINE KINASE CUSS"/>
    <property type="match status" value="1"/>
</dbReference>
<dbReference type="InterPro" id="IPR003594">
    <property type="entry name" value="HATPase_dom"/>
</dbReference>
<name>A0ABS4EU63_9HYPH</name>
<dbReference type="GO" id="GO:0016301">
    <property type="term" value="F:kinase activity"/>
    <property type="evidence" value="ECO:0007669"/>
    <property type="project" value="UniProtKB-KW"/>
</dbReference>
<comment type="catalytic activity">
    <reaction evidence="1">
        <text>ATP + protein L-histidine = ADP + protein N-phospho-L-histidine.</text>
        <dbReference type="EC" id="2.7.13.3"/>
    </reaction>
</comment>
<dbReference type="SMART" id="SM00304">
    <property type="entry name" value="HAMP"/>
    <property type="match status" value="1"/>
</dbReference>
<evidence type="ECO:0000256" key="11">
    <source>
        <dbReference type="SAM" id="Phobius"/>
    </source>
</evidence>
<keyword evidence="9" id="KW-0902">Two-component regulatory system</keyword>
<evidence type="ECO:0000256" key="9">
    <source>
        <dbReference type="ARBA" id="ARBA00023012"/>
    </source>
</evidence>
<gene>
    <name evidence="14" type="ORF">J2Z75_005011</name>
</gene>
<evidence type="ECO:0000313" key="15">
    <source>
        <dbReference type="Proteomes" id="UP000823786"/>
    </source>
</evidence>
<dbReference type="EC" id="2.7.13.3" evidence="3"/>
<keyword evidence="4" id="KW-0597">Phosphoprotein</keyword>
<evidence type="ECO:0000256" key="3">
    <source>
        <dbReference type="ARBA" id="ARBA00012438"/>
    </source>
</evidence>
<evidence type="ECO:0000256" key="7">
    <source>
        <dbReference type="ARBA" id="ARBA00022777"/>
    </source>
</evidence>
<dbReference type="Pfam" id="PF00672">
    <property type="entry name" value="HAMP"/>
    <property type="match status" value="1"/>
</dbReference>
<dbReference type="Gene3D" id="6.10.340.10">
    <property type="match status" value="1"/>
</dbReference>
<keyword evidence="7 14" id="KW-0418">Kinase</keyword>
<comment type="caution">
    <text evidence="14">The sequence shown here is derived from an EMBL/GenBank/DDBJ whole genome shotgun (WGS) entry which is preliminary data.</text>
</comment>
<dbReference type="InterPro" id="IPR050428">
    <property type="entry name" value="TCS_sensor_his_kinase"/>
</dbReference>
<dbReference type="Gene3D" id="1.10.287.130">
    <property type="match status" value="1"/>
</dbReference>
<dbReference type="InterPro" id="IPR003661">
    <property type="entry name" value="HisK_dim/P_dom"/>
</dbReference>
<evidence type="ECO:0000259" key="13">
    <source>
        <dbReference type="PROSITE" id="PS50885"/>
    </source>
</evidence>
<dbReference type="Gene3D" id="3.30.565.10">
    <property type="entry name" value="Histidine kinase-like ATPase, C-terminal domain"/>
    <property type="match status" value="1"/>
</dbReference>
<evidence type="ECO:0000256" key="5">
    <source>
        <dbReference type="ARBA" id="ARBA00022679"/>
    </source>
</evidence>
<dbReference type="PANTHER" id="PTHR45436">
    <property type="entry name" value="SENSOR HISTIDINE KINASE YKOH"/>
    <property type="match status" value="1"/>
</dbReference>
<dbReference type="PROSITE" id="PS50885">
    <property type="entry name" value="HAMP"/>
    <property type="match status" value="1"/>
</dbReference>
<dbReference type="CDD" id="cd00082">
    <property type="entry name" value="HisKA"/>
    <property type="match status" value="1"/>
</dbReference>
<keyword evidence="8 11" id="KW-1133">Transmembrane helix</keyword>
<evidence type="ECO:0000256" key="8">
    <source>
        <dbReference type="ARBA" id="ARBA00022989"/>
    </source>
</evidence>
<dbReference type="InterPro" id="IPR036890">
    <property type="entry name" value="HATPase_C_sf"/>
</dbReference>
<evidence type="ECO:0000313" key="14">
    <source>
        <dbReference type="EMBL" id="MBP1861482.1"/>
    </source>
</evidence>
<dbReference type="Pfam" id="PF02518">
    <property type="entry name" value="HATPase_c"/>
    <property type="match status" value="1"/>
</dbReference>
<reference evidence="14 15" key="1">
    <citation type="submission" date="2021-03" db="EMBL/GenBank/DDBJ databases">
        <title>Genomic Encyclopedia of Type Strains, Phase IV (KMG-IV): sequencing the most valuable type-strain genomes for metagenomic binning, comparative biology and taxonomic classification.</title>
        <authorList>
            <person name="Goeker M."/>
        </authorList>
    </citation>
    <scope>NUCLEOTIDE SEQUENCE [LARGE SCALE GENOMIC DNA]</scope>
    <source>
        <strain evidence="14 15">DSM 26427</strain>
    </source>
</reference>
<dbReference type="SUPFAM" id="SSF55874">
    <property type="entry name" value="ATPase domain of HSP90 chaperone/DNA topoisomerase II/histidine kinase"/>
    <property type="match status" value="1"/>
</dbReference>
<dbReference type="SUPFAM" id="SSF158472">
    <property type="entry name" value="HAMP domain-like"/>
    <property type="match status" value="1"/>
</dbReference>
<accession>A0ABS4EU63</accession>
<feature type="transmembrane region" description="Helical" evidence="11">
    <location>
        <begin position="127"/>
        <end position="145"/>
    </location>
</feature>
<evidence type="ECO:0000256" key="2">
    <source>
        <dbReference type="ARBA" id="ARBA00004141"/>
    </source>
</evidence>
<dbReference type="SUPFAM" id="SSF47384">
    <property type="entry name" value="Homodimeric domain of signal transducing histidine kinase"/>
    <property type="match status" value="1"/>
</dbReference>
<dbReference type="SMART" id="SM00387">
    <property type="entry name" value="HATPase_c"/>
    <property type="match status" value="1"/>
</dbReference>
<feature type="domain" description="HAMP" evidence="13">
    <location>
        <begin position="146"/>
        <end position="201"/>
    </location>
</feature>